<dbReference type="EMBL" id="CADCVY010000051">
    <property type="protein sequence ID" value="CAA9499654.1"/>
    <property type="molecule type" value="Genomic_DNA"/>
</dbReference>
<protein>
    <submittedName>
        <fullName evidence="2">Ribonuclease P protein component</fullName>
        <ecNumber evidence="2">3.1.26.5</ecNumber>
    </submittedName>
</protein>
<evidence type="ECO:0000256" key="1">
    <source>
        <dbReference type="SAM" id="MobiDB-lite"/>
    </source>
</evidence>
<evidence type="ECO:0000313" key="2">
    <source>
        <dbReference type="EMBL" id="CAA9499654.1"/>
    </source>
</evidence>
<feature type="non-terminal residue" evidence="2">
    <location>
        <position position="82"/>
    </location>
</feature>
<gene>
    <name evidence="2" type="ORF">AVDCRST_MAG44-684</name>
</gene>
<feature type="non-terminal residue" evidence="2">
    <location>
        <position position="1"/>
    </location>
</feature>
<dbReference type="GO" id="GO:0004526">
    <property type="term" value="F:ribonuclease P activity"/>
    <property type="evidence" value="ECO:0007669"/>
    <property type="project" value="UniProtKB-EC"/>
</dbReference>
<accession>A0A6J4SHM6</accession>
<sequence>ARPQGCRTGQARRLHRHQEDRRRRRPQPHEAPFPRACPRDRARRGLQRRRSCDDRPLERDRTRLRPAAVRSHRRARPAAPRM</sequence>
<organism evidence="2">
    <name type="scientific">uncultured Sphingomonas sp</name>
    <dbReference type="NCBI Taxonomy" id="158754"/>
    <lineage>
        <taxon>Bacteria</taxon>
        <taxon>Pseudomonadati</taxon>
        <taxon>Pseudomonadota</taxon>
        <taxon>Alphaproteobacteria</taxon>
        <taxon>Sphingomonadales</taxon>
        <taxon>Sphingomonadaceae</taxon>
        <taxon>Sphingomonas</taxon>
        <taxon>environmental samples</taxon>
    </lineage>
</organism>
<dbReference type="AlphaFoldDB" id="A0A6J4SHM6"/>
<dbReference type="EC" id="3.1.26.5" evidence="2"/>
<reference evidence="2" key="1">
    <citation type="submission" date="2020-02" db="EMBL/GenBank/DDBJ databases">
        <authorList>
            <person name="Meier V. D."/>
        </authorList>
    </citation>
    <scope>NUCLEOTIDE SEQUENCE</scope>
    <source>
        <strain evidence="2">AVDCRST_MAG44</strain>
    </source>
</reference>
<feature type="compositionally biased region" description="Basic residues" evidence="1">
    <location>
        <begin position="10"/>
        <end position="26"/>
    </location>
</feature>
<feature type="compositionally biased region" description="Basic and acidic residues" evidence="1">
    <location>
        <begin position="50"/>
        <end position="63"/>
    </location>
</feature>
<name>A0A6J4SHM6_9SPHN</name>
<proteinExistence type="predicted"/>
<feature type="region of interest" description="Disordered" evidence="1">
    <location>
        <begin position="1"/>
        <end position="82"/>
    </location>
</feature>
<keyword evidence="2" id="KW-0378">Hydrolase</keyword>